<accession>A0A0D0PD02</accession>
<organism evidence="5 6">
    <name type="scientific">Wenxinia marina DSM 24838</name>
    <dbReference type="NCBI Taxonomy" id="1123501"/>
    <lineage>
        <taxon>Bacteria</taxon>
        <taxon>Pseudomonadati</taxon>
        <taxon>Pseudomonadota</taxon>
        <taxon>Alphaproteobacteria</taxon>
        <taxon>Rhodobacterales</taxon>
        <taxon>Roseobacteraceae</taxon>
        <taxon>Wenxinia</taxon>
    </lineage>
</organism>
<comment type="similarity">
    <text evidence="1">Belongs to the bleomycin resistance protein family.</text>
</comment>
<protein>
    <recommendedName>
        <fullName evidence="2">Bleomycin resistance protein</fullName>
    </recommendedName>
</protein>
<dbReference type="SUPFAM" id="SSF54593">
    <property type="entry name" value="Glyoxalase/Bleomycin resistance protein/Dihydroxybiphenyl dioxygenase"/>
    <property type="match status" value="1"/>
</dbReference>
<keyword evidence="6" id="KW-1185">Reference proteome</keyword>
<dbReference type="InterPro" id="IPR037523">
    <property type="entry name" value="VOC_core"/>
</dbReference>
<dbReference type="GO" id="GO:0046677">
    <property type="term" value="P:response to antibiotic"/>
    <property type="evidence" value="ECO:0007669"/>
    <property type="project" value="UniProtKB-KW"/>
</dbReference>
<dbReference type="Proteomes" id="UP000035100">
    <property type="component" value="Unassembled WGS sequence"/>
</dbReference>
<keyword evidence="3" id="KW-0046">Antibiotic resistance</keyword>
<evidence type="ECO:0000313" key="5">
    <source>
        <dbReference type="EMBL" id="KIQ69321.1"/>
    </source>
</evidence>
<dbReference type="PRINTS" id="PR00311">
    <property type="entry name" value="BLEOMYCINRST"/>
</dbReference>
<evidence type="ECO:0000313" key="6">
    <source>
        <dbReference type="Proteomes" id="UP000035100"/>
    </source>
</evidence>
<reference evidence="5 6" key="1">
    <citation type="submission" date="2013-01" db="EMBL/GenBank/DDBJ databases">
        <authorList>
            <person name="Fiebig A."/>
            <person name="Goeker M."/>
            <person name="Klenk H.-P.P."/>
        </authorList>
    </citation>
    <scope>NUCLEOTIDE SEQUENCE [LARGE SCALE GENOMIC DNA]</scope>
    <source>
        <strain evidence="5 6">DSM 24838</strain>
    </source>
</reference>
<dbReference type="Pfam" id="PF00903">
    <property type="entry name" value="Glyoxalase"/>
    <property type="match status" value="1"/>
</dbReference>
<dbReference type="CDD" id="cd08350">
    <property type="entry name" value="BLMT_like"/>
    <property type="match status" value="1"/>
</dbReference>
<evidence type="ECO:0000259" key="4">
    <source>
        <dbReference type="PROSITE" id="PS51819"/>
    </source>
</evidence>
<dbReference type="Gene3D" id="3.10.180.10">
    <property type="entry name" value="2,3-Dihydroxybiphenyl 1,2-Dioxygenase, domain 1"/>
    <property type="match status" value="1"/>
</dbReference>
<dbReference type="InterPro" id="IPR004360">
    <property type="entry name" value="Glyas_Fos-R_dOase_dom"/>
</dbReference>
<feature type="domain" description="VOC" evidence="4">
    <location>
        <begin position="14"/>
        <end position="131"/>
    </location>
</feature>
<name>A0A0D0PD02_9RHOB</name>
<dbReference type="InterPro" id="IPR000335">
    <property type="entry name" value="Bleomycin-R"/>
</dbReference>
<dbReference type="EMBL" id="AONG01000009">
    <property type="protein sequence ID" value="KIQ69321.1"/>
    <property type="molecule type" value="Genomic_DNA"/>
</dbReference>
<dbReference type="eggNOG" id="COG0346">
    <property type="taxonomic scope" value="Bacteria"/>
</dbReference>
<evidence type="ECO:0000256" key="1">
    <source>
        <dbReference type="ARBA" id="ARBA00011051"/>
    </source>
</evidence>
<dbReference type="PROSITE" id="PS51819">
    <property type="entry name" value="VOC"/>
    <property type="match status" value="1"/>
</dbReference>
<dbReference type="AlphaFoldDB" id="A0A0D0PD02"/>
<dbReference type="STRING" id="1123501.Wenmar_01683"/>
<evidence type="ECO:0000256" key="3">
    <source>
        <dbReference type="ARBA" id="ARBA00023251"/>
    </source>
</evidence>
<evidence type="ECO:0000256" key="2">
    <source>
        <dbReference type="ARBA" id="ARBA00021572"/>
    </source>
</evidence>
<gene>
    <name evidence="5" type="ORF">Wenmar_01683</name>
</gene>
<dbReference type="InterPro" id="IPR029068">
    <property type="entry name" value="Glyas_Bleomycin-R_OHBP_Dase"/>
</dbReference>
<proteinExistence type="inferred from homology"/>
<sequence length="132" mass="14936">MRPHPALLRGAAVSLRATPNLPSRDFAATADFYARLGFETRFRSDGWMILGRGDVEVEFFHHPGLDPRSSWFSACLRTLDLDALYAEFRTAGLTDDSRAIPRLTPPVEQPRVPRYFALVDRDGSLWRCLQTA</sequence>
<comment type="caution">
    <text evidence="5">The sequence shown here is derived from an EMBL/GenBank/DDBJ whole genome shotgun (WGS) entry which is preliminary data.</text>
</comment>